<keyword evidence="2" id="KW-1185">Reference proteome</keyword>
<dbReference type="AlphaFoldDB" id="A0A4C1UIW7"/>
<evidence type="ECO:0000313" key="1">
    <source>
        <dbReference type="EMBL" id="GBP25824.1"/>
    </source>
</evidence>
<comment type="caution">
    <text evidence="1">The sequence shown here is derived from an EMBL/GenBank/DDBJ whole genome shotgun (WGS) entry which is preliminary data.</text>
</comment>
<sequence length="173" mass="19124">MYDTVSRRRVADDGAVVDSMTAPDDNGDARAASFSFLLSNAGLQVDADDWSGRKFDVKTASLFRRLWDRHLRPLVSTSLPIPVQLSPTETQLKLPPLFDTVARSSWKSRALPCKQKFWVRNLPTTGKTTNEFLGQFKLNRSLMLLRARYASDFVAALAGRGPPRAPGPPGPPP</sequence>
<name>A0A4C1UIW7_EUMVA</name>
<dbReference type="EMBL" id="BGZK01000172">
    <property type="protein sequence ID" value="GBP25824.1"/>
    <property type="molecule type" value="Genomic_DNA"/>
</dbReference>
<reference evidence="1 2" key="1">
    <citation type="journal article" date="2019" name="Commun. Biol.">
        <title>The bagworm genome reveals a unique fibroin gene that provides high tensile strength.</title>
        <authorList>
            <person name="Kono N."/>
            <person name="Nakamura H."/>
            <person name="Ohtoshi R."/>
            <person name="Tomita M."/>
            <person name="Numata K."/>
            <person name="Arakawa K."/>
        </authorList>
    </citation>
    <scope>NUCLEOTIDE SEQUENCE [LARGE SCALE GENOMIC DNA]</scope>
</reference>
<gene>
    <name evidence="1" type="ORF">EVAR_94844_1</name>
</gene>
<protein>
    <submittedName>
        <fullName evidence="1">Uncharacterized protein</fullName>
    </submittedName>
</protein>
<accession>A0A4C1UIW7</accession>
<dbReference type="Proteomes" id="UP000299102">
    <property type="component" value="Unassembled WGS sequence"/>
</dbReference>
<evidence type="ECO:0000313" key="2">
    <source>
        <dbReference type="Proteomes" id="UP000299102"/>
    </source>
</evidence>
<proteinExistence type="predicted"/>
<organism evidence="1 2">
    <name type="scientific">Eumeta variegata</name>
    <name type="common">Bagworm moth</name>
    <name type="synonym">Eumeta japonica</name>
    <dbReference type="NCBI Taxonomy" id="151549"/>
    <lineage>
        <taxon>Eukaryota</taxon>
        <taxon>Metazoa</taxon>
        <taxon>Ecdysozoa</taxon>
        <taxon>Arthropoda</taxon>
        <taxon>Hexapoda</taxon>
        <taxon>Insecta</taxon>
        <taxon>Pterygota</taxon>
        <taxon>Neoptera</taxon>
        <taxon>Endopterygota</taxon>
        <taxon>Lepidoptera</taxon>
        <taxon>Glossata</taxon>
        <taxon>Ditrysia</taxon>
        <taxon>Tineoidea</taxon>
        <taxon>Psychidae</taxon>
        <taxon>Oiketicinae</taxon>
        <taxon>Eumeta</taxon>
    </lineage>
</organism>